<accession>A0A804JY58</accession>
<organism evidence="2 3">
    <name type="scientific">Musa acuminata subsp. malaccensis</name>
    <name type="common">Wild banana</name>
    <name type="synonym">Musa malaccensis</name>
    <dbReference type="NCBI Taxonomy" id="214687"/>
    <lineage>
        <taxon>Eukaryota</taxon>
        <taxon>Viridiplantae</taxon>
        <taxon>Streptophyta</taxon>
        <taxon>Embryophyta</taxon>
        <taxon>Tracheophyta</taxon>
        <taxon>Spermatophyta</taxon>
        <taxon>Magnoliopsida</taxon>
        <taxon>Liliopsida</taxon>
        <taxon>Zingiberales</taxon>
        <taxon>Musaceae</taxon>
        <taxon>Musa</taxon>
    </lineage>
</organism>
<dbReference type="EMBL" id="HG996473">
    <property type="protein sequence ID" value="CAG1857332.1"/>
    <property type="molecule type" value="Genomic_DNA"/>
</dbReference>
<dbReference type="InParanoid" id="A0A804JY58"/>
<dbReference type="EnsemblPlants" id="Ma07_t21370.1">
    <property type="protein sequence ID" value="Ma07_p21370.1"/>
    <property type="gene ID" value="Ma07_g21370"/>
</dbReference>
<evidence type="ECO:0000313" key="1">
    <source>
        <dbReference type="EMBL" id="CAG1857332.1"/>
    </source>
</evidence>
<gene>
    <name evidence="1" type="ORF">GSMUA_33060.1</name>
</gene>
<protein>
    <submittedName>
        <fullName evidence="1">(wild Malaysian banana) hypothetical protein</fullName>
    </submittedName>
</protein>
<reference evidence="1" key="1">
    <citation type="submission" date="2021-03" db="EMBL/GenBank/DDBJ databases">
        <authorList>
            <consortium name="Genoscope - CEA"/>
            <person name="William W."/>
        </authorList>
    </citation>
    <scope>NUCLEOTIDE SEQUENCE</scope>
    <source>
        <strain evidence="1">Doubled-haploid Pahang</strain>
    </source>
</reference>
<reference evidence="2" key="2">
    <citation type="submission" date="2021-05" db="UniProtKB">
        <authorList>
            <consortium name="EnsemblPlants"/>
        </authorList>
    </citation>
    <scope>IDENTIFICATION</scope>
    <source>
        <strain evidence="2">subsp. malaccensis</strain>
    </source>
</reference>
<proteinExistence type="predicted"/>
<evidence type="ECO:0000313" key="3">
    <source>
        <dbReference type="Proteomes" id="UP000012960"/>
    </source>
</evidence>
<name>A0A804JY58_MUSAM</name>
<evidence type="ECO:0000313" key="2">
    <source>
        <dbReference type="EnsemblPlants" id="Ma07_p21370.1"/>
    </source>
</evidence>
<dbReference type="Proteomes" id="UP000012960">
    <property type="component" value="Unplaced"/>
</dbReference>
<dbReference type="Gramene" id="Ma07_t21370.1">
    <property type="protein sequence ID" value="Ma07_p21370.1"/>
    <property type="gene ID" value="Ma07_g21370"/>
</dbReference>
<dbReference type="AlphaFoldDB" id="A0A804JY58"/>
<sequence length="51" mass="5866">MGFQEVNYCRIIQKCALDSALAISSFNFCCCLMKVLQEFRPSFLQFGEFMG</sequence>
<keyword evidence="3" id="KW-1185">Reference proteome</keyword>